<comment type="caution">
    <text evidence="1">The sequence shown here is derived from an EMBL/GenBank/DDBJ whole genome shotgun (WGS) entry which is preliminary data.</text>
</comment>
<keyword evidence="2" id="KW-1185">Reference proteome</keyword>
<sequence>MTTQLLRNTSTVAPSKQHRRRRKRRELTSKPSFFDHASSPGGSQSSSTQANLPELFALLTTRLQEADQCEWWRYGVPVSTAVPRSLFSGPQKEPWHRRLHRPRRTTSNVRAQAPSSLGSVVAVPSVGTRTRPVSPKRKLSLLEVEELGVHQVNAVARRCREEGAKGL</sequence>
<organism evidence="1 2">
    <name type="scientific">Hyalomma asiaticum</name>
    <name type="common">Tick</name>
    <dbReference type="NCBI Taxonomy" id="266040"/>
    <lineage>
        <taxon>Eukaryota</taxon>
        <taxon>Metazoa</taxon>
        <taxon>Ecdysozoa</taxon>
        <taxon>Arthropoda</taxon>
        <taxon>Chelicerata</taxon>
        <taxon>Arachnida</taxon>
        <taxon>Acari</taxon>
        <taxon>Parasitiformes</taxon>
        <taxon>Ixodida</taxon>
        <taxon>Ixodoidea</taxon>
        <taxon>Ixodidae</taxon>
        <taxon>Hyalomminae</taxon>
        <taxon>Hyalomma</taxon>
    </lineage>
</organism>
<name>A0ACB7T606_HYAAI</name>
<dbReference type="Proteomes" id="UP000821845">
    <property type="component" value="Chromosome 10"/>
</dbReference>
<gene>
    <name evidence="1" type="ORF">HPB50_006933</name>
</gene>
<reference evidence="1" key="1">
    <citation type="submission" date="2020-05" db="EMBL/GenBank/DDBJ databases">
        <title>Large-scale comparative analyses of tick genomes elucidate their genetic diversity and vector capacities.</title>
        <authorList>
            <person name="Jia N."/>
            <person name="Wang J."/>
            <person name="Shi W."/>
            <person name="Du L."/>
            <person name="Sun Y."/>
            <person name="Zhan W."/>
            <person name="Jiang J."/>
            <person name="Wang Q."/>
            <person name="Zhang B."/>
            <person name="Ji P."/>
            <person name="Sakyi L.B."/>
            <person name="Cui X."/>
            <person name="Yuan T."/>
            <person name="Jiang B."/>
            <person name="Yang W."/>
            <person name="Lam T.T.-Y."/>
            <person name="Chang Q."/>
            <person name="Ding S."/>
            <person name="Wang X."/>
            <person name="Zhu J."/>
            <person name="Ruan X."/>
            <person name="Zhao L."/>
            <person name="Wei J."/>
            <person name="Que T."/>
            <person name="Du C."/>
            <person name="Cheng J."/>
            <person name="Dai P."/>
            <person name="Han X."/>
            <person name="Huang E."/>
            <person name="Gao Y."/>
            <person name="Liu J."/>
            <person name="Shao H."/>
            <person name="Ye R."/>
            <person name="Li L."/>
            <person name="Wei W."/>
            <person name="Wang X."/>
            <person name="Wang C."/>
            <person name="Yang T."/>
            <person name="Huo Q."/>
            <person name="Li W."/>
            <person name="Guo W."/>
            <person name="Chen H."/>
            <person name="Zhou L."/>
            <person name="Ni X."/>
            <person name="Tian J."/>
            <person name="Zhou Y."/>
            <person name="Sheng Y."/>
            <person name="Liu T."/>
            <person name="Pan Y."/>
            <person name="Xia L."/>
            <person name="Li J."/>
            <person name="Zhao F."/>
            <person name="Cao W."/>
        </authorList>
    </citation>
    <scope>NUCLEOTIDE SEQUENCE</scope>
    <source>
        <strain evidence="1">Hyas-2018</strain>
    </source>
</reference>
<dbReference type="EMBL" id="CM023490">
    <property type="protein sequence ID" value="KAH6942508.1"/>
    <property type="molecule type" value="Genomic_DNA"/>
</dbReference>
<evidence type="ECO:0000313" key="1">
    <source>
        <dbReference type="EMBL" id="KAH6942508.1"/>
    </source>
</evidence>
<proteinExistence type="predicted"/>
<protein>
    <submittedName>
        <fullName evidence="1">Uncharacterized protein</fullName>
    </submittedName>
</protein>
<accession>A0ACB7T606</accession>
<evidence type="ECO:0000313" key="2">
    <source>
        <dbReference type="Proteomes" id="UP000821845"/>
    </source>
</evidence>